<reference evidence="4" key="1">
    <citation type="submission" date="2016-06" db="UniProtKB">
        <authorList>
            <consortium name="WormBaseParasite"/>
        </authorList>
    </citation>
    <scope>IDENTIFICATION</scope>
</reference>
<dbReference type="AlphaFoldDB" id="A0A183HAE2"/>
<keyword evidence="1" id="KW-0472">Membrane</keyword>
<dbReference type="WBParaSite" id="OFLC_0000445301-mRNA-1">
    <property type="protein sequence ID" value="OFLC_0000445301-mRNA-1"/>
    <property type="gene ID" value="OFLC_0000445301"/>
</dbReference>
<protein>
    <submittedName>
        <fullName evidence="4">7TM_GPCR_Srx domain-containing protein</fullName>
    </submittedName>
</protein>
<sequence>METVTRLRRVAYGFDCVVGYAGCRCSEVLGYCVAVFVVTAWSQVIRGLGMTKDSSLLAVLVWMGSGIYIFSVVILHFTLLEGLILFIAFGLFCLKVSGCLWRILLFVVSRYVFLKVVVLS</sequence>
<feature type="transmembrane region" description="Helical" evidence="1">
    <location>
        <begin position="28"/>
        <end position="49"/>
    </location>
</feature>
<reference evidence="2 3" key="2">
    <citation type="submission" date="2018-11" db="EMBL/GenBank/DDBJ databases">
        <authorList>
            <consortium name="Pathogen Informatics"/>
        </authorList>
    </citation>
    <scope>NUCLEOTIDE SEQUENCE [LARGE SCALE GENOMIC DNA]</scope>
</reference>
<dbReference type="Proteomes" id="UP000267606">
    <property type="component" value="Unassembled WGS sequence"/>
</dbReference>
<keyword evidence="1" id="KW-1133">Transmembrane helix</keyword>
<evidence type="ECO:0000313" key="4">
    <source>
        <dbReference type="WBParaSite" id="OFLC_0000445301-mRNA-1"/>
    </source>
</evidence>
<feature type="transmembrane region" description="Helical" evidence="1">
    <location>
        <begin position="56"/>
        <end position="77"/>
    </location>
</feature>
<proteinExistence type="predicted"/>
<name>A0A183HAE2_9BILA</name>
<evidence type="ECO:0000256" key="1">
    <source>
        <dbReference type="SAM" id="Phobius"/>
    </source>
</evidence>
<dbReference type="EMBL" id="UZAJ01003390">
    <property type="protein sequence ID" value="VDO40063.1"/>
    <property type="molecule type" value="Genomic_DNA"/>
</dbReference>
<keyword evidence="3" id="KW-1185">Reference proteome</keyword>
<evidence type="ECO:0000313" key="2">
    <source>
        <dbReference type="EMBL" id="VDO40063.1"/>
    </source>
</evidence>
<gene>
    <name evidence="2" type="ORF">OFLC_LOCUS4454</name>
</gene>
<organism evidence="4">
    <name type="scientific">Onchocerca flexuosa</name>
    <dbReference type="NCBI Taxonomy" id="387005"/>
    <lineage>
        <taxon>Eukaryota</taxon>
        <taxon>Metazoa</taxon>
        <taxon>Ecdysozoa</taxon>
        <taxon>Nematoda</taxon>
        <taxon>Chromadorea</taxon>
        <taxon>Rhabditida</taxon>
        <taxon>Spirurina</taxon>
        <taxon>Spiruromorpha</taxon>
        <taxon>Filarioidea</taxon>
        <taxon>Onchocercidae</taxon>
        <taxon>Onchocerca</taxon>
    </lineage>
</organism>
<keyword evidence="1" id="KW-0812">Transmembrane</keyword>
<accession>A0A183HAE2</accession>
<feature type="transmembrane region" description="Helical" evidence="1">
    <location>
        <begin position="83"/>
        <end position="105"/>
    </location>
</feature>
<evidence type="ECO:0000313" key="3">
    <source>
        <dbReference type="Proteomes" id="UP000267606"/>
    </source>
</evidence>